<feature type="region of interest" description="Disordered" evidence="8">
    <location>
        <begin position="1"/>
        <end position="21"/>
    </location>
</feature>
<evidence type="ECO:0000256" key="3">
    <source>
        <dbReference type="ARBA" id="ARBA00022475"/>
    </source>
</evidence>
<dbReference type="InterPro" id="IPR011701">
    <property type="entry name" value="MFS"/>
</dbReference>
<evidence type="ECO:0000256" key="2">
    <source>
        <dbReference type="ARBA" id="ARBA00022448"/>
    </source>
</evidence>
<evidence type="ECO:0000256" key="6">
    <source>
        <dbReference type="ARBA" id="ARBA00023136"/>
    </source>
</evidence>
<dbReference type="InterPro" id="IPR036259">
    <property type="entry name" value="MFS_trans_sf"/>
</dbReference>
<dbReference type="PROSITE" id="PS50850">
    <property type="entry name" value="MFS"/>
    <property type="match status" value="1"/>
</dbReference>
<proteinExistence type="predicted"/>
<evidence type="ECO:0000256" key="5">
    <source>
        <dbReference type="ARBA" id="ARBA00022989"/>
    </source>
</evidence>
<name>A0ABW0AJL0_9ACTN</name>
<dbReference type="PANTHER" id="PTHR42718">
    <property type="entry name" value="MAJOR FACILITATOR SUPERFAMILY MULTIDRUG TRANSPORTER MFSC"/>
    <property type="match status" value="1"/>
</dbReference>
<comment type="subcellular location">
    <subcellularLocation>
        <location evidence="1">Cell membrane</location>
        <topology evidence="1">Multi-pass membrane protein</topology>
    </subcellularLocation>
</comment>
<gene>
    <name evidence="11" type="ORF">ACFPRH_18570</name>
</gene>
<sequence length="225" mass="23699">MNTQPKPESKPEPKPRNDTPRAGVREWVGLAALALPAMLVIMDTSVLHLALPALSEDLAPTGSQLLWITDSYGFVIAGAMITMGTLGDRVGRRRILLIGAAAFGLASVLAARALLGLAGAALGTLFVRRQLRPASPLLDMRLFADRGFSVSLGTLTLTVVFMLGGQFLISQYLQMVVGLDPLESAFWSLPTVLGGTLAMFAAQAPRPQAANSCPPPATPSPTGWP</sequence>
<keyword evidence="7" id="KW-0046">Antibiotic resistance</keyword>
<feature type="transmembrane region" description="Helical" evidence="9">
    <location>
        <begin position="27"/>
        <end position="53"/>
    </location>
</feature>
<feature type="domain" description="Major facilitator superfamily (MFS) profile" evidence="10">
    <location>
        <begin position="29"/>
        <end position="225"/>
    </location>
</feature>
<keyword evidence="2" id="KW-0813">Transport</keyword>
<evidence type="ECO:0000256" key="4">
    <source>
        <dbReference type="ARBA" id="ARBA00022692"/>
    </source>
</evidence>
<accession>A0ABW0AJL0</accession>
<dbReference type="InterPro" id="IPR020846">
    <property type="entry name" value="MFS_dom"/>
</dbReference>
<keyword evidence="4 9" id="KW-0812">Transmembrane</keyword>
<evidence type="ECO:0000256" key="9">
    <source>
        <dbReference type="SAM" id="Phobius"/>
    </source>
</evidence>
<keyword evidence="6 9" id="KW-0472">Membrane</keyword>
<evidence type="ECO:0000259" key="10">
    <source>
        <dbReference type="PROSITE" id="PS50850"/>
    </source>
</evidence>
<evidence type="ECO:0000256" key="8">
    <source>
        <dbReference type="SAM" id="MobiDB-lite"/>
    </source>
</evidence>
<dbReference type="PANTHER" id="PTHR42718:SF47">
    <property type="entry name" value="METHYL VIOLOGEN RESISTANCE PROTEIN SMVA"/>
    <property type="match status" value="1"/>
</dbReference>
<dbReference type="Proteomes" id="UP001596160">
    <property type="component" value="Unassembled WGS sequence"/>
</dbReference>
<comment type="caution">
    <text evidence="11">The sequence shown here is derived from an EMBL/GenBank/DDBJ whole genome shotgun (WGS) entry which is preliminary data.</text>
</comment>
<evidence type="ECO:0000313" key="12">
    <source>
        <dbReference type="Proteomes" id="UP001596160"/>
    </source>
</evidence>
<keyword evidence="3" id="KW-1003">Cell membrane</keyword>
<dbReference type="RefSeq" id="WP_344471929.1">
    <property type="nucleotide sequence ID" value="NZ_JBHSKP010000011.1"/>
</dbReference>
<feature type="transmembrane region" description="Helical" evidence="9">
    <location>
        <begin position="95"/>
        <end position="127"/>
    </location>
</feature>
<dbReference type="SUPFAM" id="SSF103473">
    <property type="entry name" value="MFS general substrate transporter"/>
    <property type="match status" value="1"/>
</dbReference>
<dbReference type="EMBL" id="JBHSKP010000011">
    <property type="protein sequence ID" value="MFC5153742.1"/>
    <property type="molecule type" value="Genomic_DNA"/>
</dbReference>
<protein>
    <submittedName>
        <fullName evidence="11">MFS transporter</fullName>
    </submittedName>
</protein>
<organism evidence="11 12">
    <name type="scientific">Streptomyces amakusaensis</name>
    <dbReference type="NCBI Taxonomy" id="67271"/>
    <lineage>
        <taxon>Bacteria</taxon>
        <taxon>Bacillati</taxon>
        <taxon>Actinomycetota</taxon>
        <taxon>Actinomycetes</taxon>
        <taxon>Kitasatosporales</taxon>
        <taxon>Streptomycetaceae</taxon>
        <taxon>Streptomyces</taxon>
    </lineage>
</organism>
<dbReference type="Gene3D" id="1.20.1720.10">
    <property type="entry name" value="Multidrug resistance protein D"/>
    <property type="match status" value="1"/>
</dbReference>
<dbReference type="Pfam" id="PF07690">
    <property type="entry name" value="MFS_1"/>
    <property type="match status" value="1"/>
</dbReference>
<evidence type="ECO:0000256" key="7">
    <source>
        <dbReference type="ARBA" id="ARBA00023251"/>
    </source>
</evidence>
<evidence type="ECO:0000256" key="1">
    <source>
        <dbReference type="ARBA" id="ARBA00004651"/>
    </source>
</evidence>
<feature type="transmembrane region" description="Helical" evidence="9">
    <location>
        <begin position="65"/>
        <end position="83"/>
    </location>
</feature>
<reference evidence="12" key="1">
    <citation type="journal article" date="2019" name="Int. J. Syst. Evol. Microbiol.">
        <title>The Global Catalogue of Microorganisms (GCM) 10K type strain sequencing project: providing services to taxonomists for standard genome sequencing and annotation.</title>
        <authorList>
            <consortium name="The Broad Institute Genomics Platform"/>
            <consortium name="The Broad Institute Genome Sequencing Center for Infectious Disease"/>
            <person name="Wu L."/>
            <person name="Ma J."/>
        </authorList>
    </citation>
    <scope>NUCLEOTIDE SEQUENCE [LARGE SCALE GENOMIC DNA]</scope>
    <source>
        <strain evidence="12">PCU 266</strain>
    </source>
</reference>
<keyword evidence="12" id="KW-1185">Reference proteome</keyword>
<feature type="compositionally biased region" description="Basic and acidic residues" evidence="8">
    <location>
        <begin position="7"/>
        <end position="19"/>
    </location>
</feature>
<feature type="transmembrane region" description="Helical" evidence="9">
    <location>
        <begin position="148"/>
        <end position="173"/>
    </location>
</feature>
<keyword evidence="5 9" id="KW-1133">Transmembrane helix</keyword>
<evidence type="ECO:0000313" key="11">
    <source>
        <dbReference type="EMBL" id="MFC5153742.1"/>
    </source>
</evidence>